<dbReference type="Pfam" id="PF13520">
    <property type="entry name" value="AA_permease_2"/>
    <property type="match status" value="1"/>
</dbReference>
<feature type="transmembrane region" description="Helical" evidence="6">
    <location>
        <begin position="49"/>
        <end position="70"/>
    </location>
</feature>
<evidence type="ECO:0000313" key="7">
    <source>
        <dbReference type="EMBL" id="HIU25133.1"/>
    </source>
</evidence>
<protein>
    <submittedName>
        <fullName evidence="7">APC family permease</fullName>
    </submittedName>
</protein>
<feature type="transmembrane region" description="Helical" evidence="6">
    <location>
        <begin position="343"/>
        <end position="366"/>
    </location>
</feature>
<evidence type="ECO:0000256" key="1">
    <source>
        <dbReference type="ARBA" id="ARBA00004651"/>
    </source>
</evidence>
<sequence>MGNENNNLERASLAKTLGRGDIWAFAFGSIVGWGWIMLAGGWVTSAGTVGAIIAFAIAIVFCCIIGMAFAELSPMLPQAGGVLIYAYRAGGYKFGWFAAWAMCFAYVAVAAWEGPAFGTAVEYLIPMPDTGALYSIQGYDVELPWLLISIAGTLFTVICNWRGMKTMAVFNTIACIALVAGGLIYFGGGVTLGEIANAMPAIKDGWSGIIVVLMAAPAMFVGFDVIPQSVEEMKIPLKQVGKMVIFAIILGGIWYMMMILGSAFGAPAEFRDNAAIPVADIATYCMGSKVFGSIVIIAGIGGILTSWNAMYVGATRIIFSMARAKMLPPVFGKLHPKYKSPTAALTLVGVLGIAAVFLGSNALGWFVDASSFGTVVAYLCAAVAFFVLKFKEPELERPFRAPLGKFMGVLAILAGIAFVCMYLPFSPSGGLGYMEWIMVAIWTVIGIILAVAVRFSDYSKISAAEREVLIYGETYARKDLK</sequence>
<feature type="transmembrane region" description="Helical" evidence="6">
    <location>
        <begin position="372"/>
        <end position="390"/>
    </location>
</feature>
<accession>A0A9D1L6M1</accession>
<feature type="transmembrane region" description="Helical" evidence="6">
    <location>
        <begin position="244"/>
        <end position="264"/>
    </location>
</feature>
<dbReference type="GO" id="GO:0005886">
    <property type="term" value="C:plasma membrane"/>
    <property type="evidence" value="ECO:0007669"/>
    <property type="project" value="UniProtKB-SubCell"/>
</dbReference>
<dbReference type="EMBL" id="DVMP01000030">
    <property type="protein sequence ID" value="HIU25133.1"/>
    <property type="molecule type" value="Genomic_DNA"/>
</dbReference>
<dbReference type="GO" id="GO:0022857">
    <property type="term" value="F:transmembrane transporter activity"/>
    <property type="evidence" value="ECO:0007669"/>
    <property type="project" value="InterPro"/>
</dbReference>
<dbReference type="AlphaFoldDB" id="A0A9D1L6M1"/>
<proteinExistence type="predicted"/>
<feature type="transmembrane region" description="Helical" evidence="6">
    <location>
        <begin position="402"/>
        <end position="424"/>
    </location>
</feature>
<feature type="transmembrane region" description="Helical" evidence="6">
    <location>
        <begin position="206"/>
        <end position="223"/>
    </location>
</feature>
<dbReference type="InterPro" id="IPR050367">
    <property type="entry name" value="APC_superfamily"/>
</dbReference>
<comment type="caution">
    <text evidence="7">The sequence shown here is derived from an EMBL/GenBank/DDBJ whole genome shotgun (WGS) entry which is preliminary data.</text>
</comment>
<dbReference type="InterPro" id="IPR002293">
    <property type="entry name" value="AA/rel_permease1"/>
</dbReference>
<comment type="subcellular location">
    <subcellularLocation>
        <location evidence="1">Cell membrane</location>
        <topology evidence="1">Multi-pass membrane protein</topology>
    </subcellularLocation>
</comment>
<dbReference type="PANTHER" id="PTHR42770:SF7">
    <property type="entry name" value="MEMBRANE PROTEIN"/>
    <property type="match status" value="1"/>
</dbReference>
<keyword evidence="4 6" id="KW-1133">Transmembrane helix</keyword>
<keyword evidence="2" id="KW-1003">Cell membrane</keyword>
<feature type="transmembrane region" description="Helical" evidence="6">
    <location>
        <begin position="294"/>
        <end position="319"/>
    </location>
</feature>
<reference evidence="7" key="2">
    <citation type="journal article" date="2021" name="PeerJ">
        <title>Extensive microbial diversity within the chicken gut microbiome revealed by metagenomics and culture.</title>
        <authorList>
            <person name="Gilroy R."/>
            <person name="Ravi A."/>
            <person name="Getino M."/>
            <person name="Pursley I."/>
            <person name="Horton D.L."/>
            <person name="Alikhan N.F."/>
            <person name="Baker D."/>
            <person name="Gharbi K."/>
            <person name="Hall N."/>
            <person name="Watson M."/>
            <person name="Adriaenssens E.M."/>
            <person name="Foster-Nyarko E."/>
            <person name="Jarju S."/>
            <person name="Secka A."/>
            <person name="Antonio M."/>
            <person name="Oren A."/>
            <person name="Chaudhuri R.R."/>
            <person name="La Ragione R."/>
            <person name="Hildebrand F."/>
            <person name="Pallen M.J."/>
        </authorList>
    </citation>
    <scope>NUCLEOTIDE SEQUENCE</scope>
    <source>
        <strain evidence="7">ChiHcec3-6078</strain>
    </source>
</reference>
<organism evidence="7 8">
    <name type="scientific">Candidatus Allocopromorpha excrementigallinarum</name>
    <dbReference type="NCBI Taxonomy" id="2840742"/>
    <lineage>
        <taxon>Bacteria</taxon>
        <taxon>Bacillati</taxon>
        <taxon>Bacillota</taxon>
        <taxon>Clostridia</taxon>
        <taxon>Eubacteriales</taxon>
        <taxon>Eubacteriaceae</taxon>
        <taxon>Eubacteriaceae incertae sedis</taxon>
        <taxon>Candidatus Allocopromorpha</taxon>
    </lineage>
</organism>
<gene>
    <name evidence="7" type="ORF">IAC50_01375</name>
</gene>
<evidence type="ECO:0000313" key="8">
    <source>
        <dbReference type="Proteomes" id="UP000824090"/>
    </source>
</evidence>
<evidence type="ECO:0000256" key="2">
    <source>
        <dbReference type="ARBA" id="ARBA00022475"/>
    </source>
</evidence>
<feature type="transmembrane region" description="Helical" evidence="6">
    <location>
        <begin position="91"/>
        <end position="112"/>
    </location>
</feature>
<keyword evidence="3 6" id="KW-0812">Transmembrane</keyword>
<evidence type="ECO:0000256" key="5">
    <source>
        <dbReference type="ARBA" id="ARBA00023136"/>
    </source>
</evidence>
<feature type="transmembrane region" description="Helical" evidence="6">
    <location>
        <begin position="436"/>
        <end position="456"/>
    </location>
</feature>
<feature type="transmembrane region" description="Helical" evidence="6">
    <location>
        <begin position="22"/>
        <end position="43"/>
    </location>
</feature>
<keyword evidence="5 6" id="KW-0472">Membrane</keyword>
<evidence type="ECO:0000256" key="6">
    <source>
        <dbReference type="SAM" id="Phobius"/>
    </source>
</evidence>
<dbReference type="PIRSF" id="PIRSF006060">
    <property type="entry name" value="AA_transporter"/>
    <property type="match status" value="1"/>
</dbReference>
<feature type="transmembrane region" description="Helical" evidence="6">
    <location>
        <begin position="143"/>
        <end position="161"/>
    </location>
</feature>
<name>A0A9D1L6M1_9FIRM</name>
<dbReference type="PANTHER" id="PTHR42770">
    <property type="entry name" value="AMINO ACID TRANSPORTER-RELATED"/>
    <property type="match status" value="1"/>
</dbReference>
<dbReference type="Gene3D" id="1.20.1740.10">
    <property type="entry name" value="Amino acid/polyamine transporter I"/>
    <property type="match status" value="1"/>
</dbReference>
<feature type="transmembrane region" description="Helical" evidence="6">
    <location>
        <begin position="168"/>
        <end position="186"/>
    </location>
</feature>
<evidence type="ECO:0000256" key="4">
    <source>
        <dbReference type="ARBA" id="ARBA00022989"/>
    </source>
</evidence>
<reference evidence="7" key="1">
    <citation type="submission" date="2020-10" db="EMBL/GenBank/DDBJ databases">
        <authorList>
            <person name="Gilroy R."/>
        </authorList>
    </citation>
    <scope>NUCLEOTIDE SEQUENCE</scope>
    <source>
        <strain evidence="7">ChiHcec3-6078</strain>
    </source>
</reference>
<dbReference type="Proteomes" id="UP000824090">
    <property type="component" value="Unassembled WGS sequence"/>
</dbReference>
<evidence type="ECO:0000256" key="3">
    <source>
        <dbReference type="ARBA" id="ARBA00022692"/>
    </source>
</evidence>